<evidence type="ECO:0000259" key="9">
    <source>
        <dbReference type="PROSITE" id="PS50850"/>
    </source>
</evidence>
<keyword evidence="7 8" id="KW-0472">Membrane</keyword>
<comment type="similarity">
    <text evidence="2">Belongs to the major facilitator superfamily. EmrB family.</text>
</comment>
<dbReference type="EMBL" id="NVMX01000265">
    <property type="protein sequence ID" value="PDZ94083.1"/>
    <property type="molecule type" value="Genomic_DNA"/>
</dbReference>
<dbReference type="PRINTS" id="PR01036">
    <property type="entry name" value="TCRTETB"/>
</dbReference>
<dbReference type="RefSeq" id="WP_098007318.1">
    <property type="nucleotide sequence ID" value="NZ_NVMX01000265.1"/>
</dbReference>
<sequence>MVSIKPTDKPPYLMIVILFIGAFVALLNNSLINMALPTIMTDFGIKDFSTLQWLTTIYMLVSGVLVPASAFLITKFTNRQLYITSIAIFTIGTLLAAISSSFEMLLVGRIIQAVGASVISPLLMNVMLVSFPPHKRGVAMGFYGMALIVAPSVGPTISGYIMEYYDWHIMFYMLLPITVISLILAIFKLKNLLPNKEATLDYLSLVMSTVGFGSVLYGCSTAGSKGWSDPLVYGTIIIGMIGVIGFVIRQLRIDNPMIDMRIFKNPIYSLGFVIAVVIAVSLSSTMIFMPMYLMNVREIQPFDAGLMMLPSALVMGLMSPISGKLFDKFGARIIGLIGLTIVSVSTYLLSDLQIDSSYTYIISITTLRMFGLSMVLMPIMTNGLNQLPKDLYPHGTAMNNTQQQIAGAIGTAVLVTIMNSQTKTRATELAAAAKEKAAHSGVIPSAEQIAQMKEHITHQALLHGINHSFLIAFGITILAFVLTIFLKRGQIPENKKVNHISSE</sequence>
<feature type="transmembrane region" description="Helical" evidence="8">
    <location>
        <begin position="299"/>
        <end position="317"/>
    </location>
</feature>
<feature type="transmembrane region" description="Helical" evidence="8">
    <location>
        <begin position="141"/>
        <end position="161"/>
    </location>
</feature>
<dbReference type="SUPFAM" id="SSF103473">
    <property type="entry name" value="MFS general substrate transporter"/>
    <property type="match status" value="1"/>
</dbReference>
<evidence type="ECO:0000313" key="11">
    <source>
        <dbReference type="Proteomes" id="UP000219922"/>
    </source>
</evidence>
<dbReference type="InterPro" id="IPR020846">
    <property type="entry name" value="MFS_dom"/>
</dbReference>
<dbReference type="PROSITE" id="PS50850">
    <property type="entry name" value="MFS"/>
    <property type="match status" value="1"/>
</dbReference>
<evidence type="ECO:0000256" key="4">
    <source>
        <dbReference type="ARBA" id="ARBA00022475"/>
    </source>
</evidence>
<feature type="transmembrane region" description="Helical" evidence="8">
    <location>
        <begin position="12"/>
        <end position="31"/>
    </location>
</feature>
<dbReference type="GO" id="GO:0005886">
    <property type="term" value="C:plasma membrane"/>
    <property type="evidence" value="ECO:0007669"/>
    <property type="project" value="UniProtKB-SubCell"/>
</dbReference>
<proteinExistence type="inferred from homology"/>
<feature type="transmembrane region" description="Helical" evidence="8">
    <location>
        <begin position="167"/>
        <end position="187"/>
    </location>
</feature>
<evidence type="ECO:0000313" key="10">
    <source>
        <dbReference type="EMBL" id="PDZ94083.1"/>
    </source>
</evidence>
<feature type="transmembrane region" description="Helical" evidence="8">
    <location>
        <begin position="268"/>
        <end position="293"/>
    </location>
</feature>
<evidence type="ECO:0000256" key="2">
    <source>
        <dbReference type="ARBA" id="ARBA00008537"/>
    </source>
</evidence>
<keyword evidence="3" id="KW-0813">Transport</keyword>
<evidence type="ECO:0000256" key="6">
    <source>
        <dbReference type="ARBA" id="ARBA00022989"/>
    </source>
</evidence>
<comment type="caution">
    <text evidence="10">The sequence shown here is derived from an EMBL/GenBank/DDBJ whole genome shotgun (WGS) entry which is preliminary data.</text>
</comment>
<dbReference type="PANTHER" id="PTHR42718:SF9">
    <property type="entry name" value="MAJOR FACILITATOR SUPERFAMILY MULTIDRUG TRANSPORTER MFSC"/>
    <property type="match status" value="1"/>
</dbReference>
<dbReference type="GO" id="GO:0022857">
    <property type="term" value="F:transmembrane transporter activity"/>
    <property type="evidence" value="ECO:0007669"/>
    <property type="project" value="InterPro"/>
</dbReference>
<keyword evidence="4" id="KW-1003">Cell membrane</keyword>
<comment type="subcellular location">
    <subcellularLocation>
        <location evidence="1">Cell membrane</location>
        <topology evidence="1">Multi-pass membrane protein</topology>
    </subcellularLocation>
</comment>
<dbReference type="Proteomes" id="UP000219922">
    <property type="component" value="Unassembled WGS sequence"/>
</dbReference>
<gene>
    <name evidence="10" type="ORF">CON36_35650</name>
</gene>
<dbReference type="InterPro" id="IPR011701">
    <property type="entry name" value="MFS"/>
</dbReference>
<dbReference type="Gene3D" id="1.20.1720.10">
    <property type="entry name" value="Multidrug resistance protein D"/>
    <property type="match status" value="1"/>
</dbReference>
<evidence type="ECO:0000256" key="1">
    <source>
        <dbReference type="ARBA" id="ARBA00004651"/>
    </source>
</evidence>
<dbReference type="NCBIfam" id="TIGR00711">
    <property type="entry name" value="efflux_EmrB"/>
    <property type="match status" value="1"/>
</dbReference>
<dbReference type="Pfam" id="PF07690">
    <property type="entry name" value="MFS_1"/>
    <property type="match status" value="1"/>
</dbReference>
<feature type="domain" description="Major facilitator superfamily (MFS) profile" evidence="9">
    <location>
        <begin position="14"/>
        <end position="491"/>
    </location>
</feature>
<dbReference type="CDD" id="cd17503">
    <property type="entry name" value="MFS_LmrB_MDR_like"/>
    <property type="match status" value="1"/>
</dbReference>
<keyword evidence="6 8" id="KW-1133">Transmembrane helix</keyword>
<feature type="transmembrane region" description="Helical" evidence="8">
    <location>
        <begin position="110"/>
        <end position="129"/>
    </location>
</feature>
<evidence type="ECO:0000256" key="8">
    <source>
        <dbReference type="SAM" id="Phobius"/>
    </source>
</evidence>
<feature type="transmembrane region" description="Helical" evidence="8">
    <location>
        <begin position="51"/>
        <end position="74"/>
    </location>
</feature>
<dbReference type="InterPro" id="IPR036259">
    <property type="entry name" value="MFS_trans_sf"/>
</dbReference>
<evidence type="ECO:0000256" key="7">
    <source>
        <dbReference type="ARBA" id="ARBA00023136"/>
    </source>
</evidence>
<feature type="transmembrane region" description="Helical" evidence="8">
    <location>
        <begin position="329"/>
        <end position="348"/>
    </location>
</feature>
<dbReference type="Gene3D" id="1.20.1250.20">
    <property type="entry name" value="MFS general substrate transporter like domains"/>
    <property type="match status" value="1"/>
</dbReference>
<reference evidence="10 11" key="1">
    <citation type="submission" date="2017-09" db="EMBL/GenBank/DDBJ databases">
        <title>Large-scale bioinformatics analysis of Bacillus genomes uncovers conserved roles of natural products in bacterial physiology.</title>
        <authorList>
            <consortium name="Agbiome Team Llc"/>
            <person name="Bleich R.M."/>
            <person name="Grubbs K.J."/>
            <person name="Santa Maria K.C."/>
            <person name="Allen S.E."/>
            <person name="Farag S."/>
            <person name="Shank E.A."/>
            <person name="Bowers A."/>
        </authorList>
    </citation>
    <scope>NUCLEOTIDE SEQUENCE [LARGE SCALE GENOMIC DNA]</scope>
    <source>
        <strain evidence="10 11">AFS092789</strain>
    </source>
</reference>
<keyword evidence="5 8" id="KW-0812">Transmembrane</keyword>
<name>A0A9X6XUY7_BACCE</name>
<accession>A0A9X6XUY7</accession>
<evidence type="ECO:0000256" key="5">
    <source>
        <dbReference type="ARBA" id="ARBA00022692"/>
    </source>
</evidence>
<evidence type="ECO:0000256" key="3">
    <source>
        <dbReference type="ARBA" id="ARBA00022448"/>
    </source>
</evidence>
<protein>
    <submittedName>
        <fullName evidence="10">MFS transporter</fullName>
    </submittedName>
</protein>
<dbReference type="PANTHER" id="PTHR42718">
    <property type="entry name" value="MAJOR FACILITATOR SUPERFAMILY MULTIDRUG TRANSPORTER MFSC"/>
    <property type="match status" value="1"/>
</dbReference>
<feature type="transmembrane region" description="Helical" evidence="8">
    <location>
        <begin position="81"/>
        <end position="98"/>
    </location>
</feature>
<feature type="transmembrane region" description="Helical" evidence="8">
    <location>
        <begin position="199"/>
        <end position="218"/>
    </location>
</feature>
<dbReference type="InterPro" id="IPR004638">
    <property type="entry name" value="EmrB-like"/>
</dbReference>
<feature type="transmembrane region" description="Helical" evidence="8">
    <location>
        <begin position="230"/>
        <end position="248"/>
    </location>
</feature>
<feature type="transmembrane region" description="Helical" evidence="8">
    <location>
        <begin position="469"/>
        <end position="486"/>
    </location>
</feature>
<feature type="transmembrane region" description="Helical" evidence="8">
    <location>
        <begin position="360"/>
        <end position="379"/>
    </location>
</feature>
<organism evidence="10 11">
    <name type="scientific">Bacillus cereus</name>
    <dbReference type="NCBI Taxonomy" id="1396"/>
    <lineage>
        <taxon>Bacteria</taxon>
        <taxon>Bacillati</taxon>
        <taxon>Bacillota</taxon>
        <taxon>Bacilli</taxon>
        <taxon>Bacillales</taxon>
        <taxon>Bacillaceae</taxon>
        <taxon>Bacillus</taxon>
        <taxon>Bacillus cereus group</taxon>
    </lineage>
</organism>
<dbReference type="AlphaFoldDB" id="A0A9X6XUY7"/>